<accession>A0AB39CC32</accession>
<evidence type="ECO:0000313" key="1">
    <source>
        <dbReference type="EMBL" id="XDJ10501.1"/>
    </source>
</evidence>
<proteinExistence type="predicted"/>
<organism evidence="1">
    <name type="scientific">Klebsiella phage vB-Kvc-Y10</name>
    <dbReference type="NCBI Taxonomy" id="3236922"/>
    <lineage>
        <taxon>Viruses</taxon>
        <taxon>Duplodnaviria</taxon>
        <taxon>Heunggongvirae</taxon>
        <taxon>Uroviricota</taxon>
        <taxon>Caudoviricetes</taxon>
    </lineage>
</organism>
<protein>
    <submittedName>
        <fullName evidence="1">Uncharacterized protein</fullName>
    </submittedName>
</protein>
<reference evidence="1" key="1">
    <citation type="submission" date="2024-07" db="EMBL/GenBank/DDBJ databases">
        <authorList>
            <person name="Yan Z."/>
        </authorList>
    </citation>
    <scope>NUCLEOTIDE SEQUENCE</scope>
</reference>
<name>A0AB39CC32_9CAUD</name>
<dbReference type="EMBL" id="PQ014581">
    <property type="protein sequence ID" value="XDJ10501.1"/>
    <property type="molecule type" value="Genomic_DNA"/>
</dbReference>
<sequence length="130" mass="15225">MDKQHVLTFLREWLKYSDACVKAHMVGDALPHSQVFYPWDGLCGGLSKWVIAYCELHGIPPETEMKYRRAAGDVLKSLFFKDGLCQSYPFGQRSFHRRLCEDSNYRCPKRRRWVKETIAKLEKELSDGNH</sequence>